<name>A0A6J2XB88_SITOR</name>
<dbReference type="SUPFAM" id="SSF47095">
    <property type="entry name" value="HMG-box"/>
    <property type="match status" value="4"/>
</dbReference>
<feature type="region of interest" description="Disordered" evidence="5">
    <location>
        <begin position="683"/>
        <end position="723"/>
    </location>
</feature>
<dbReference type="AlphaFoldDB" id="A0A6J2XB88"/>
<keyword evidence="7" id="KW-1185">Reference proteome</keyword>
<evidence type="ECO:0000256" key="2">
    <source>
        <dbReference type="ARBA" id="ARBA00023125"/>
    </source>
</evidence>
<feature type="DNA-binding region" description="HMG box" evidence="4">
    <location>
        <begin position="399"/>
        <end position="465"/>
    </location>
</feature>
<gene>
    <name evidence="8" type="primary">LOC115876745</name>
</gene>
<reference evidence="8" key="1">
    <citation type="submission" date="2025-08" db="UniProtKB">
        <authorList>
            <consortium name="RefSeq"/>
        </authorList>
    </citation>
    <scope>IDENTIFICATION</scope>
    <source>
        <tissue evidence="8">Gonads</tissue>
    </source>
</reference>
<dbReference type="Gene3D" id="1.10.30.10">
    <property type="entry name" value="High mobility group box domain"/>
    <property type="match status" value="4"/>
</dbReference>
<dbReference type="KEGG" id="soy:115876745"/>
<evidence type="ECO:0000259" key="6">
    <source>
        <dbReference type="PROSITE" id="PS50118"/>
    </source>
</evidence>
<feature type="region of interest" description="Disordered" evidence="5">
    <location>
        <begin position="1"/>
        <end position="37"/>
    </location>
</feature>
<evidence type="ECO:0000256" key="1">
    <source>
        <dbReference type="ARBA" id="ARBA00004123"/>
    </source>
</evidence>
<evidence type="ECO:0000256" key="5">
    <source>
        <dbReference type="SAM" id="MobiDB-lite"/>
    </source>
</evidence>
<dbReference type="Proteomes" id="UP000504635">
    <property type="component" value="Unplaced"/>
</dbReference>
<dbReference type="PANTHER" id="PTHR46318:SF3">
    <property type="entry name" value="UPSTREAM BINDING TRANSCRIPTION FACTOR"/>
    <property type="match status" value="1"/>
</dbReference>
<evidence type="ECO:0000256" key="3">
    <source>
        <dbReference type="ARBA" id="ARBA00023242"/>
    </source>
</evidence>
<dbReference type="InterPro" id="IPR009071">
    <property type="entry name" value="HMG_box_dom"/>
</dbReference>
<dbReference type="GO" id="GO:0005634">
    <property type="term" value="C:nucleus"/>
    <property type="evidence" value="ECO:0007669"/>
    <property type="project" value="UniProtKB-SubCell"/>
</dbReference>
<keyword evidence="2 4" id="KW-0238">DNA-binding</keyword>
<feature type="region of interest" description="Disordered" evidence="5">
    <location>
        <begin position="83"/>
        <end position="103"/>
    </location>
</feature>
<dbReference type="OrthoDB" id="498543at2759"/>
<organism evidence="7 8">
    <name type="scientific">Sitophilus oryzae</name>
    <name type="common">Rice weevil</name>
    <name type="synonym">Curculio oryzae</name>
    <dbReference type="NCBI Taxonomy" id="7048"/>
    <lineage>
        <taxon>Eukaryota</taxon>
        <taxon>Metazoa</taxon>
        <taxon>Ecdysozoa</taxon>
        <taxon>Arthropoda</taxon>
        <taxon>Hexapoda</taxon>
        <taxon>Insecta</taxon>
        <taxon>Pterygota</taxon>
        <taxon>Neoptera</taxon>
        <taxon>Endopterygota</taxon>
        <taxon>Coleoptera</taxon>
        <taxon>Polyphaga</taxon>
        <taxon>Cucujiformia</taxon>
        <taxon>Curculionidae</taxon>
        <taxon>Dryophthorinae</taxon>
        <taxon>Sitophilus</taxon>
    </lineage>
</organism>
<dbReference type="SMART" id="SM00398">
    <property type="entry name" value="HMG"/>
    <property type="match status" value="4"/>
</dbReference>
<feature type="domain" description="HMG box" evidence="6">
    <location>
        <begin position="497"/>
        <end position="563"/>
    </location>
</feature>
<sequence>MKRKKQQDSEQHEQPLRAKKKKNHNDNVPEVLNISKKTSKKNLVIKAEIKEEIPDISEPLKRKRDKLVKSDININRNGQSVDDIQDVEMESQLPKKTKKKVRIDETESLKIKKEMADTEPHFSTKELPAKIIKSKMNKALTEDVKVSPVTVQSPQVHMGIASKAVHNGSKEEEESSTTEDSDLEVYYINKNAEKEAKQKEKESIPKKHSIFMPKEDQDLLVQRIQDCIPENDTKSYKYRVTQIEWAKVAFKNYSVEDCQKVWAQLLKKVRHYRLLIEITHDVRQVIENIDLKAQSKHPKTSTKKHPDMPKRPLSSYFLFYIRKKDKIAKEHPEADVTELNKYISEKYYSLPLEKKQKYDGLAAKNREKYKKDMEEFYVKHPEFRKTIKKEPKIKKEKPPNKPETPYRLYMLAELNKEPIDEQYKTEFKELCREKWKQMPDGKKLVWINLAEEHLLKYNEELKSYMARYPEYIPKLPTKPFLSREELNLKDKLAGKPKKPPTTAYSLFMSTVMQSEEIANIPIKERMNYCSVKWKHMNDEEKDQYRTQLIDINVQYQEKFKAYLDSLPEDKRQAEILLNAPKKKVPEKSSSSKKKHSTKKSSGLTKKKKSPPKKKVLVNPTPPPRSMYKYFLEKYEGDNPKEAWKTLDPNEKEKYEKELTTLKDKYIKDFEAYLKSLTKEELAVFSASRKQQSNEESSSEESDSESEDSSDESSENEGSDTDEN</sequence>
<protein>
    <submittedName>
        <fullName evidence="8">Nucleolar transcription factor 1-like</fullName>
    </submittedName>
</protein>
<feature type="compositionally biased region" description="Basic residues" evidence="5">
    <location>
        <begin position="580"/>
        <end position="615"/>
    </location>
</feature>
<dbReference type="InterPro" id="IPR051762">
    <property type="entry name" value="UBF1"/>
</dbReference>
<dbReference type="PANTHER" id="PTHR46318">
    <property type="entry name" value="UPSTREAM BINDING TRANSCRIPTION FACTOR"/>
    <property type="match status" value="1"/>
</dbReference>
<feature type="region of interest" description="Disordered" evidence="5">
    <location>
        <begin position="576"/>
        <end position="632"/>
    </location>
</feature>
<feature type="domain" description="HMG box" evidence="6">
    <location>
        <begin position="399"/>
        <end position="465"/>
    </location>
</feature>
<feature type="DNA-binding region" description="HMG box" evidence="4">
    <location>
        <begin position="497"/>
        <end position="563"/>
    </location>
</feature>
<keyword evidence="3 4" id="KW-0539">Nucleus</keyword>
<dbReference type="Pfam" id="PF09011">
    <property type="entry name" value="HMG_box_2"/>
    <property type="match status" value="1"/>
</dbReference>
<dbReference type="InParanoid" id="A0A6J2XB88"/>
<comment type="subcellular location">
    <subcellularLocation>
        <location evidence="1">Nucleus</location>
    </subcellularLocation>
</comment>
<feature type="compositionally biased region" description="Acidic residues" evidence="5">
    <location>
        <begin position="696"/>
        <end position="723"/>
    </location>
</feature>
<dbReference type="Pfam" id="PF00505">
    <property type="entry name" value="HMG_box"/>
    <property type="match status" value="1"/>
</dbReference>
<dbReference type="InterPro" id="IPR036910">
    <property type="entry name" value="HMG_box_dom_sf"/>
</dbReference>
<evidence type="ECO:0000313" key="8">
    <source>
        <dbReference type="RefSeq" id="XP_030748512.1"/>
    </source>
</evidence>
<evidence type="ECO:0000256" key="4">
    <source>
        <dbReference type="PROSITE-ProRule" id="PRU00267"/>
    </source>
</evidence>
<feature type="compositionally biased region" description="Acidic residues" evidence="5">
    <location>
        <begin position="171"/>
        <end position="183"/>
    </location>
</feature>
<feature type="DNA-binding region" description="HMG box" evidence="4">
    <location>
        <begin position="309"/>
        <end position="377"/>
    </location>
</feature>
<proteinExistence type="predicted"/>
<feature type="region of interest" description="Disordered" evidence="5">
    <location>
        <begin position="164"/>
        <end position="184"/>
    </location>
</feature>
<dbReference type="PROSITE" id="PS50118">
    <property type="entry name" value="HMG_BOX_2"/>
    <property type="match status" value="3"/>
</dbReference>
<dbReference type="GeneID" id="115876745"/>
<feature type="compositionally biased region" description="Basic and acidic residues" evidence="5">
    <location>
        <begin position="1"/>
        <end position="16"/>
    </location>
</feature>
<dbReference type="RefSeq" id="XP_030748512.1">
    <property type="nucleotide sequence ID" value="XM_030892652.1"/>
</dbReference>
<accession>A0A6J2XB88</accession>
<feature type="domain" description="HMG box" evidence="6">
    <location>
        <begin position="309"/>
        <end position="377"/>
    </location>
</feature>
<dbReference type="GO" id="GO:0003677">
    <property type="term" value="F:DNA binding"/>
    <property type="evidence" value="ECO:0007669"/>
    <property type="project" value="UniProtKB-UniRule"/>
</dbReference>
<evidence type="ECO:0000313" key="7">
    <source>
        <dbReference type="Proteomes" id="UP000504635"/>
    </source>
</evidence>